<dbReference type="EMBL" id="AMYB01000006">
    <property type="protein sequence ID" value="OAD00695.1"/>
    <property type="molecule type" value="Genomic_DNA"/>
</dbReference>
<sequence length="132" mass="15030">MYGQSIEIGCGEVKKGSALYDLKVKDKMRVLEIMKRQLHIRLQYARDESEVFALGLGIWGTAAVTCCRMRMDLSRGVCLYLQDDTLTLPTTYDTYAHMDTALETILKLTNDWCISPLLLTNPLTLKKQTAHR</sequence>
<protein>
    <submittedName>
        <fullName evidence="1">Uncharacterized protein</fullName>
    </submittedName>
</protein>
<keyword evidence="2" id="KW-1185">Reference proteome</keyword>
<dbReference type="AlphaFoldDB" id="A0A168J3D6"/>
<comment type="caution">
    <text evidence="1">The sequence shown here is derived from an EMBL/GenBank/DDBJ whole genome shotgun (WGS) entry which is preliminary data.</text>
</comment>
<name>A0A168J3D6_MUCCL</name>
<accession>A0A168J3D6</accession>
<reference evidence="1 2" key="1">
    <citation type="submission" date="2015-06" db="EMBL/GenBank/DDBJ databases">
        <title>Expansion of signal transduction pathways in fungi by whole-genome duplication.</title>
        <authorList>
            <consortium name="DOE Joint Genome Institute"/>
            <person name="Corrochano L.M."/>
            <person name="Kuo A."/>
            <person name="Marcet-Houben M."/>
            <person name="Polaino S."/>
            <person name="Salamov A."/>
            <person name="Villalobos J.M."/>
            <person name="Alvarez M.I."/>
            <person name="Avalos J."/>
            <person name="Benito E.P."/>
            <person name="Benoit I."/>
            <person name="Burger G."/>
            <person name="Camino L.P."/>
            <person name="Canovas D."/>
            <person name="Cerda-Olmedo E."/>
            <person name="Cheng J.-F."/>
            <person name="Dominguez A."/>
            <person name="Elias M."/>
            <person name="Eslava A.P."/>
            <person name="Glaser F."/>
            <person name="Grimwood J."/>
            <person name="Gutierrez G."/>
            <person name="Heitman J."/>
            <person name="Henrissat B."/>
            <person name="Iturriaga E.A."/>
            <person name="Lang B.F."/>
            <person name="Lavin J.L."/>
            <person name="Lee S."/>
            <person name="Li W."/>
            <person name="Lindquist E."/>
            <person name="Lopez-Garcia S."/>
            <person name="Luque E.M."/>
            <person name="Marcos A.T."/>
            <person name="Martin J."/>
            <person name="Mccluskey K."/>
            <person name="Medina H.R."/>
            <person name="Miralles-Duran A."/>
            <person name="Miyazaki A."/>
            <person name="Munoz-Torres E."/>
            <person name="Oguiza J.A."/>
            <person name="Ohm R."/>
            <person name="Olmedo M."/>
            <person name="Orejas M."/>
            <person name="Ortiz-Castellanos L."/>
            <person name="Pisabarro A.G."/>
            <person name="Rodriguez-Romero J."/>
            <person name="Ruiz-Herrera J."/>
            <person name="Ruiz-Vazquez R."/>
            <person name="Sanz C."/>
            <person name="Schackwitz W."/>
            <person name="Schmutz J."/>
            <person name="Shahriari M."/>
            <person name="Shelest E."/>
            <person name="Silva-Franco F."/>
            <person name="Soanes D."/>
            <person name="Syed K."/>
            <person name="Tagua V.G."/>
            <person name="Talbot N.J."/>
            <person name="Thon M."/>
            <person name="De Vries R.P."/>
            <person name="Wiebenga A."/>
            <person name="Yadav J.S."/>
            <person name="Braun E.L."/>
            <person name="Baker S."/>
            <person name="Garre V."/>
            <person name="Horwitz B."/>
            <person name="Torres-Martinez S."/>
            <person name="Idnurm A."/>
            <person name="Herrera-Estrella A."/>
            <person name="Gabaldon T."/>
            <person name="Grigoriev I.V."/>
        </authorList>
    </citation>
    <scope>NUCLEOTIDE SEQUENCE [LARGE SCALE GENOMIC DNA]</scope>
    <source>
        <strain evidence="1 2">CBS 277.49</strain>
    </source>
</reference>
<dbReference type="OrthoDB" id="2206566at2759"/>
<organism evidence="1 2">
    <name type="scientific">Mucor lusitanicus CBS 277.49</name>
    <dbReference type="NCBI Taxonomy" id="747725"/>
    <lineage>
        <taxon>Eukaryota</taxon>
        <taxon>Fungi</taxon>
        <taxon>Fungi incertae sedis</taxon>
        <taxon>Mucoromycota</taxon>
        <taxon>Mucoromycotina</taxon>
        <taxon>Mucoromycetes</taxon>
        <taxon>Mucorales</taxon>
        <taxon>Mucorineae</taxon>
        <taxon>Mucoraceae</taxon>
        <taxon>Mucor</taxon>
    </lineage>
</organism>
<evidence type="ECO:0000313" key="2">
    <source>
        <dbReference type="Proteomes" id="UP000077051"/>
    </source>
</evidence>
<gene>
    <name evidence="1" type="ORF">MUCCIDRAFT_85164</name>
</gene>
<dbReference type="Proteomes" id="UP000077051">
    <property type="component" value="Unassembled WGS sequence"/>
</dbReference>
<evidence type="ECO:0000313" key="1">
    <source>
        <dbReference type="EMBL" id="OAD00695.1"/>
    </source>
</evidence>
<dbReference type="VEuPathDB" id="FungiDB:MUCCIDRAFT_85164"/>
<proteinExistence type="predicted"/>